<accession>A0AAD1SZD9</accession>
<sequence length="163" mass="18653">MATLDEILECFWAKLEACTRLPPSAAQSAQEAQRNQGEELEKPLQGKKTPHAAVNTRARPQGQRKNRATAPAQGPYRRKTTKHHSRRHRQRASCRFLHRKKSDTLLPQPWEKSRERSTWPNTRYRGPIVAIAHPLTTPQHSSKPLKLHLHTKSPSQASRVDID</sequence>
<name>A0AAD1SZD9_PELCU</name>
<feature type="compositionally biased region" description="Polar residues" evidence="1">
    <location>
        <begin position="152"/>
        <end position="163"/>
    </location>
</feature>
<feature type="compositionally biased region" description="Low complexity" evidence="1">
    <location>
        <begin position="25"/>
        <end position="35"/>
    </location>
</feature>
<evidence type="ECO:0000313" key="3">
    <source>
        <dbReference type="Proteomes" id="UP001295444"/>
    </source>
</evidence>
<feature type="region of interest" description="Disordered" evidence="1">
    <location>
        <begin position="135"/>
        <end position="163"/>
    </location>
</feature>
<evidence type="ECO:0000256" key="1">
    <source>
        <dbReference type="SAM" id="MobiDB-lite"/>
    </source>
</evidence>
<keyword evidence="3" id="KW-1185">Reference proteome</keyword>
<protein>
    <submittedName>
        <fullName evidence="2">Uncharacterized protein</fullName>
    </submittedName>
</protein>
<dbReference type="Proteomes" id="UP001295444">
    <property type="component" value="Chromosome 09"/>
</dbReference>
<organism evidence="2 3">
    <name type="scientific">Pelobates cultripes</name>
    <name type="common">Western spadefoot toad</name>
    <dbReference type="NCBI Taxonomy" id="61616"/>
    <lineage>
        <taxon>Eukaryota</taxon>
        <taxon>Metazoa</taxon>
        <taxon>Chordata</taxon>
        <taxon>Craniata</taxon>
        <taxon>Vertebrata</taxon>
        <taxon>Euteleostomi</taxon>
        <taxon>Amphibia</taxon>
        <taxon>Batrachia</taxon>
        <taxon>Anura</taxon>
        <taxon>Pelobatoidea</taxon>
        <taxon>Pelobatidae</taxon>
        <taxon>Pelobates</taxon>
    </lineage>
</organism>
<feature type="region of interest" description="Disordered" evidence="1">
    <location>
        <begin position="22"/>
        <end position="100"/>
    </location>
</feature>
<dbReference type="AlphaFoldDB" id="A0AAD1SZD9"/>
<gene>
    <name evidence="2" type="ORF">PECUL_23A048033</name>
</gene>
<dbReference type="EMBL" id="OW240920">
    <property type="protein sequence ID" value="CAH2313850.1"/>
    <property type="molecule type" value="Genomic_DNA"/>
</dbReference>
<reference evidence="2" key="1">
    <citation type="submission" date="2022-03" db="EMBL/GenBank/DDBJ databases">
        <authorList>
            <person name="Alioto T."/>
            <person name="Alioto T."/>
            <person name="Gomez Garrido J."/>
        </authorList>
    </citation>
    <scope>NUCLEOTIDE SEQUENCE</scope>
</reference>
<feature type="compositionally biased region" description="Basic residues" evidence="1">
    <location>
        <begin position="76"/>
        <end position="100"/>
    </location>
</feature>
<proteinExistence type="predicted"/>
<evidence type="ECO:0000313" key="2">
    <source>
        <dbReference type="EMBL" id="CAH2313850.1"/>
    </source>
</evidence>